<dbReference type="Pfam" id="PF01425">
    <property type="entry name" value="Amidase"/>
    <property type="match status" value="1"/>
</dbReference>
<comment type="caution">
    <text evidence="8">The sequence shown here is derived from an EMBL/GenBank/DDBJ whole genome shotgun (WGS) entry which is preliminary data.</text>
</comment>
<feature type="active site" description="Acyl-ester intermediate" evidence="5">
    <location>
        <position position="214"/>
    </location>
</feature>
<dbReference type="Gene3D" id="3.90.1300.10">
    <property type="entry name" value="Amidase signature (AS) domain"/>
    <property type="match status" value="1"/>
</dbReference>
<name>A0A550CKK2_9AGAR</name>
<dbReference type="PANTHER" id="PTHR46072">
    <property type="entry name" value="AMIDASE-RELATED-RELATED"/>
    <property type="match status" value="1"/>
</dbReference>
<dbReference type="FunFam" id="3.90.1300.10:FF:000003">
    <property type="entry name" value="Amidase signature enzyme"/>
    <property type="match status" value="1"/>
</dbReference>
<dbReference type="InterPro" id="IPR023631">
    <property type="entry name" value="Amidase_dom"/>
</dbReference>
<dbReference type="OrthoDB" id="6428749at2759"/>
<dbReference type="SUPFAM" id="SSF75304">
    <property type="entry name" value="Amidase signature (AS) enzymes"/>
    <property type="match status" value="1"/>
</dbReference>
<evidence type="ECO:0000313" key="8">
    <source>
        <dbReference type="EMBL" id="TRM65312.1"/>
    </source>
</evidence>
<dbReference type="InterPro" id="IPR036928">
    <property type="entry name" value="AS_sf"/>
</dbReference>
<evidence type="ECO:0000256" key="5">
    <source>
        <dbReference type="PIRSR" id="PIRSR001221-1"/>
    </source>
</evidence>
<keyword evidence="4" id="KW-0378">Hydrolase</keyword>
<evidence type="ECO:0000256" key="2">
    <source>
        <dbReference type="ARBA" id="ARBA00009199"/>
    </source>
</evidence>
<feature type="active site" description="Charge relay system" evidence="5">
    <location>
        <position position="114"/>
    </location>
</feature>
<evidence type="ECO:0000256" key="6">
    <source>
        <dbReference type="PIRSR" id="PIRSR001221-2"/>
    </source>
</evidence>
<dbReference type="InterPro" id="IPR020556">
    <property type="entry name" value="Amidase_CS"/>
</dbReference>
<feature type="active site" description="Charge relay system" evidence="5">
    <location>
        <position position="190"/>
    </location>
</feature>
<evidence type="ECO:0000259" key="7">
    <source>
        <dbReference type="Pfam" id="PF01425"/>
    </source>
</evidence>
<evidence type="ECO:0000313" key="9">
    <source>
        <dbReference type="Proteomes" id="UP000320762"/>
    </source>
</evidence>
<dbReference type="PANTHER" id="PTHR46072:SF11">
    <property type="entry name" value="AMIDASE-RELATED"/>
    <property type="match status" value="1"/>
</dbReference>
<comment type="similarity">
    <text evidence="2">Belongs to the amidase family.</text>
</comment>
<evidence type="ECO:0000256" key="3">
    <source>
        <dbReference type="ARBA" id="ARBA00012922"/>
    </source>
</evidence>
<dbReference type="AlphaFoldDB" id="A0A550CKK2"/>
<accession>A0A550CKK2</accession>
<reference evidence="8 9" key="1">
    <citation type="journal article" date="2019" name="New Phytol.">
        <title>Comparative genomics reveals unique wood-decay strategies and fruiting body development in the Schizophyllaceae.</title>
        <authorList>
            <person name="Almasi E."/>
            <person name="Sahu N."/>
            <person name="Krizsan K."/>
            <person name="Balint B."/>
            <person name="Kovacs G.M."/>
            <person name="Kiss B."/>
            <person name="Cseklye J."/>
            <person name="Drula E."/>
            <person name="Henrissat B."/>
            <person name="Nagy I."/>
            <person name="Chovatia M."/>
            <person name="Adam C."/>
            <person name="LaButti K."/>
            <person name="Lipzen A."/>
            <person name="Riley R."/>
            <person name="Grigoriev I.V."/>
            <person name="Nagy L.G."/>
        </authorList>
    </citation>
    <scope>NUCLEOTIDE SEQUENCE [LARGE SCALE GENOMIC DNA]</scope>
    <source>
        <strain evidence="8 9">NL-1724</strain>
    </source>
</reference>
<dbReference type="STRING" id="97359.A0A550CKK2"/>
<dbReference type="PIRSF" id="PIRSF001221">
    <property type="entry name" value="Amidase_fungi"/>
    <property type="match status" value="1"/>
</dbReference>
<dbReference type="EMBL" id="VDMD01000005">
    <property type="protein sequence ID" value="TRM65312.1"/>
    <property type="molecule type" value="Genomic_DNA"/>
</dbReference>
<feature type="binding site" evidence="6">
    <location>
        <begin position="211"/>
        <end position="214"/>
    </location>
    <ligand>
        <name>substrate</name>
    </ligand>
</feature>
<proteinExistence type="inferred from homology"/>
<dbReference type="GO" id="GO:0004040">
    <property type="term" value="F:amidase activity"/>
    <property type="evidence" value="ECO:0007669"/>
    <property type="project" value="UniProtKB-EC"/>
</dbReference>
<organism evidence="8 9">
    <name type="scientific">Schizophyllum amplum</name>
    <dbReference type="NCBI Taxonomy" id="97359"/>
    <lineage>
        <taxon>Eukaryota</taxon>
        <taxon>Fungi</taxon>
        <taxon>Dikarya</taxon>
        <taxon>Basidiomycota</taxon>
        <taxon>Agaricomycotina</taxon>
        <taxon>Agaricomycetes</taxon>
        <taxon>Agaricomycetidae</taxon>
        <taxon>Agaricales</taxon>
        <taxon>Schizophyllaceae</taxon>
        <taxon>Schizophyllum</taxon>
    </lineage>
</organism>
<evidence type="ECO:0000256" key="4">
    <source>
        <dbReference type="ARBA" id="ARBA00022801"/>
    </source>
</evidence>
<feature type="binding site" evidence="6">
    <location>
        <position position="164"/>
    </location>
    <ligand>
        <name>substrate</name>
    </ligand>
</feature>
<feature type="binding site" evidence="6">
    <location>
        <position position="190"/>
    </location>
    <ligand>
        <name>substrate</name>
    </ligand>
</feature>
<sequence length="563" mass="60253">MWPFSNANQHLIDAKLEQRAKALASASPFSAESHGGYIDATACDIVANIGRGTWTASEVLEAYIARAAKVQEATNCLTEVLFDQARVRATELDAEFAQTKRLKGPLHGVPISIKDQFDIEGVDTTIGFSQWVKHGPATRNADLVATMIAAGAIPFVKTNVPQTMFAFESVNPLWGRTLNPHNPAYGAGGSSGGEAALLSGGGSPLGLGSDVGGSLRIPTAFCGIYSLKPGAGRVSAYGARAPIKGMEALRTTMGPMARSISDLELFCKVAFGEAGRAADVVPLAYRQVALPEKLKFGYYTSDRIIKASPACARTVLETVEALRKAGHECVEVEPYEAPRGFKAFVALTSGDGYETLTSHIAPDPQEESLFLVTLGPKLGSVIRAVAGWVITNVLGDAYFASLLALARAKPVKEFWQWTAERDAYGRDFYDNVWDKHSLDGIIAPVIATPQLPHGGCKTLTPMACGTALYNLVDSPVGVIPAGRVDPEVDTLTDAWRNAADHGSSMLEKELYSKIYDPTAMKGMPVGIQVVGRRWEEEKVIEMMKVVDVALGDKGFGQKAWGVC</sequence>
<dbReference type="Proteomes" id="UP000320762">
    <property type="component" value="Unassembled WGS sequence"/>
</dbReference>
<comment type="catalytic activity">
    <reaction evidence="1">
        <text>a monocarboxylic acid amide + H2O = a monocarboxylate + NH4(+)</text>
        <dbReference type="Rhea" id="RHEA:12020"/>
        <dbReference type="ChEBI" id="CHEBI:15377"/>
        <dbReference type="ChEBI" id="CHEBI:28938"/>
        <dbReference type="ChEBI" id="CHEBI:35757"/>
        <dbReference type="ChEBI" id="CHEBI:83628"/>
        <dbReference type="EC" id="3.5.1.4"/>
    </reaction>
</comment>
<protein>
    <recommendedName>
        <fullName evidence="3">amidase</fullName>
        <ecNumber evidence="3">3.5.1.4</ecNumber>
    </recommendedName>
</protein>
<gene>
    <name evidence="8" type="ORF">BD626DRAFT_488368</name>
</gene>
<dbReference type="EC" id="3.5.1.4" evidence="3"/>
<feature type="domain" description="Amidase" evidence="7">
    <location>
        <begin position="58"/>
        <end position="539"/>
    </location>
</feature>
<dbReference type="PROSITE" id="PS00571">
    <property type="entry name" value="AMIDASES"/>
    <property type="match status" value="1"/>
</dbReference>
<evidence type="ECO:0000256" key="1">
    <source>
        <dbReference type="ARBA" id="ARBA00001311"/>
    </source>
</evidence>
<keyword evidence="9" id="KW-1185">Reference proteome</keyword>